<comment type="similarity">
    <text evidence="1 4">Belongs to the glutathione peroxidase family.</text>
</comment>
<reference evidence="5 6" key="1">
    <citation type="journal article" date="2006" name="Science">
        <title>The genome of black cottonwood, Populus trichocarpa (Torr. &amp; Gray).</title>
        <authorList>
            <person name="Tuskan G.A."/>
            <person name="Difazio S."/>
            <person name="Jansson S."/>
            <person name="Bohlmann J."/>
            <person name="Grigoriev I."/>
            <person name="Hellsten U."/>
            <person name="Putnam N."/>
            <person name="Ralph S."/>
            <person name="Rombauts S."/>
            <person name="Salamov A."/>
            <person name="Schein J."/>
            <person name="Sterck L."/>
            <person name="Aerts A."/>
            <person name="Bhalerao R.R."/>
            <person name="Bhalerao R.P."/>
            <person name="Blaudez D."/>
            <person name="Boerjan W."/>
            <person name="Brun A."/>
            <person name="Brunner A."/>
            <person name="Busov V."/>
            <person name="Campbell M."/>
            <person name="Carlson J."/>
            <person name="Chalot M."/>
            <person name="Chapman J."/>
            <person name="Chen G.L."/>
            <person name="Cooper D."/>
            <person name="Coutinho P.M."/>
            <person name="Couturier J."/>
            <person name="Covert S."/>
            <person name="Cronk Q."/>
            <person name="Cunningham R."/>
            <person name="Davis J."/>
            <person name="Degroeve S."/>
            <person name="Dejardin A."/>
            <person name="Depamphilis C."/>
            <person name="Detter J."/>
            <person name="Dirks B."/>
            <person name="Dubchak I."/>
            <person name="Duplessis S."/>
            <person name="Ehlting J."/>
            <person name="Ellis B."/>
            <person name="Gendler K."/>
            <person name="Goodstein D."/>
            <person name="Gribskov M."/>
            <person name="Grimwood J."/>
            <person name="Groover A."/>
            <person name="Gunter L."/>
            <person name="Hamberger B."/>
            <person name="Heinze B."/>
            <person name="Helariutta Y."/>
            <person name="Henrissat B."/>
            <person name="Holligan D."/>
            <person name="Holt R."/>
            <person name="Huang W."/>
            <person name="Islam-Faridi N."/>
            <person name="Jones S."/>
            <person name="Jones-Rhoades M."/>
            <person name="Jorgensen R."/>
            <person name="Joshi C."/>
            <person name="Kangasjarvi J."/>
            <person name="Karlsson J."/>
            <person name="Kelleher C."/>
            <person name="Kirkpatrick R."/>
            <person name="Kirst M."/>
            <person name="Kohler A."/>
            <person name="Kalluri U."/>
            <person name="Larimer F."/>
            <person name="Leebens-Mack J."/>
            <person name="Leple J.C."/>
            <person name="Locascio P."/>
            <person name="Lou Y."/>
            <person name="Lucas S."/>
            <person name="Martin F."/>
            <person name="Montanini B."/>
            <person name="Napoli C."/>
            <person name="Nelson D.R."/>
            <person name="Nelson C."/>
            <person name="Nieminen K."/>
            <person name="Nilsson O."/>
            <person name="Pereda V."/>
            <person name="Peter G."/>
            <person name="Philippe R."/>
            <person name="Pilate G."/>
            <person name="Poliakov A."/>
            <person name="Razumovskaya J."/>
            <person name="Richardson P."/>
            <person name="Rinaldi C."/>
            <person name="Ritland K."/>
            <person name="Rouze P."/>
            <person name="Ryaboy D."/>
            <person name="Schmutz J."/>
            <person name="Schrader J."/>
            <person name="Segerman B."/>
            <person name="Shin H."/>
            <person name="Siddiqui A."/>
            <person name="Sterky F."/>
            <person name="Terry A."/>
            <person name="Tsai C.J."/>
            <person name="Uberbacher E."/>
            <person name="Unneberg P."/>
            <person name="Vahala J."/>
            <person name="Wall K."/>
            <person name="Wessler S."/>
            <person name="Yang G."/>
            <person name="Yin T."/>
            <person name="Douglas C."/>
            <person name="Marra M."/>
            <person name="Sandberg G."/>
            <person name="Van de Peer Y."/>
            <person name="Rokhsar D."/>
        </authorList>
    </citation>
    <scope>NUCLEOTIDE SEQUENCE [LARGE SCALE GENOMIC DNA]</scope>
    <source>
        <strain evidence="6">cv. Nisqually</strain>
        <strain evidence="5">Nisqually-1</strain>
    </source>
</reference>
<dbReference type="InterPro" id="IPR029760">
    <property type="entry name" value="GPX_CS"/>
</dbReference>
<dbReference type="Gene3D" id="3.40.30.10">
    <property type="entry name" value="Glutaredoxin"/>
    <property type="match status" value="1"/>
</dbReference>
<keyword evidence="3 4" id="KW-0560">Oxidoreductase</keyword>
<dbReference type="PANTHER" id="PTHR11592:SF132">
    <property type="entry name" value="GLUTATHIONE PEROXIDASE 7, CHLOROPLASTIC-RELATED"/>
    <property type="match status" value="1"/>
</dbReference>
<dbReference type="GO" id="GO:0004601">
    <property type="term" value="F:peroxidase activity"/>
    <property type="evidence" value="ECO:0007669"/>
    <property type="project" value="UniProtKB-KW"/>
</dbReference>
<evidence type="ECO:0000256" key="4">
    <source>
        <dbReference type="RuleBase" id="RU000499"/>
    </source>
</evidence>
<dbReference type="PROSITE" id="PS00763">
    <property type="entry name" value="GLUTATHIONE_PEROXID_2"/>
    <property type="match status" value="1"/>
</dbReference>
<accession>A0A3N7G5X2</accession>
<reference evidence="5" key="2">
    <citation type="submission" date="2017-07" db="EMBL/GenBank/DDBJ databases">
        <title>WGS assembly of Populus trichocarpa.</title>
        <authorList>
            <person name="Tuskan G."/>
            <person name="Difazio S."/>
            <person name="Jansson S."/>
            <person name="Bohlmann J."/>
            <person name="Grigoriev I."/>
            <person name="Hellsten U."/>
            <person name="Putnam N."/>
            <person name="Ralph S."/>
            <person name="Rombauts S."/>
            <person name="Salamov A."/>
            <person name="Schein J."/>
            <person name="Sterck L."/>
            <person name="Aerts A."/>
            <person name="Bhalerao R."/>
            <person name="Bhalerao R."/>
            <person name="Blaudez D."/>
            <person name="Boerjan W."/>
            <person name="Brun A."/>
            <person name="Brunner A."/>
            <person name="Busov V."/>
            <person name="Campbell M."/>
            <person name="Carlson J."/>
            <person name="Chalot M."/>
            <person name="Chapman J."/>
            <person name="Chen G."/>
            <person name="Cooper D."/>
            <person name="Coutinho P."/>
            <person name="Couturier J."/>
            <person name="Covert S."/>
            <person name="Cronk Q."/>
            <person name="Cunningham R."/>
            <person name="Davis J."/>
            <person name="Degroeve S."/>
            <person name="Dejardin A."/>
            <person name="Depamphilis C."/>
            <person name="Detter J."/>
            <person name="Dirks B."/>
            <person name="Dubchak I."/>
            <person name="Duplessis S."/>
            <person name="Ehlting J."/>
            <person name="Ellis B."/>
            <person name="Gendler K."/>
            <person name="Goodstein D."/>
            <person name="Gribskov M."/>
            <person name="Grimwood J."/>
            <person name="Groover A."/>
            <person name="Gunter L."/>
            <person name="Hamberger B."/>
            <person name="Heinze B."/>
            <person name="Helariutta Y."/>
            <person name="Henrissat B."/>
            <person name="Holligan D."/>
            <person name="Holt R."/>
            <person name="Huang W."/>
            <person name="Islam-Faridi N."/>
            <person name="Jones S."/>
            <person name="Jones-Rhoades M."/>
            <person name="Jorgensen R."/>
            <person name="Joshi C."/>
            <person name="Kangasjarvi J."/>
            <person name="Karlsson J."/>
            <person name="Kelleher C."/>
            <person name="Kirkpatrick R."/>
            <person name="Kirst M."/>
            <person name="Kohler A."/>
            <person name="Kalluri U."/>
            <person name="Larimer F."/>
            <person name="Leebens-Mack J."/>
            <person name="Leple J."/>
            <person name="Locascio P."/>
            <person name="Lou Y."/>
            <person name="Lucas S."/>
            <person name="Martin F."/>
            <person name="Montanini B."/>
            <person name="Napoli C."/>
            <person name="Nelson D."/>
            <person name="Nelson C."/>
            <person name="Nieminen K."/>
            <person name="Nilsson O."/>
            <person name="Pereda V."/>
            <person name="Peter G."/>
            <person name="Philippe R."/>
            <person name="Pilate G."/>
            <person name="Poliakov A."/>
            <person name="Razumovskaya J."/>
            <person name="Richardson P."/>
            <person name="Rinaldi C."/>
            <person name="Ritland K."/>
            <person name="Rouze P."/>
            <person name="Ryaboy D."/>
            <person name="Schmutz J."/>
            <person name="Schrader J."/>
            <person name="Segerman B."/>
            <person name="Shin H."/>
            <person name="Siddiqui A."/>
            <person name="Sterky F."/>
            <person name="Terry A."/>
            <person name="Tsai C."/>
            <person name="Uberbacher E."/>
            <person name="Unneberg P."/>
            <person name="Vahala J."/>
            <person name="Wall K."/>
            <person name="Wessler S."/>
            <person name="Yang G."/>
            <person name="Yin T."/>
            <person name="Douglas C."/>
            <person name="Marra M."/>
            <person name="Sandberg G."/>
            <person name="Van De Peer Y."/>
            <person name="Rokhsar D."/>
        </authorList>
    </citation>
    <scope>NUCLEOTIDE SEQUENCE</scope>
    <source>
        <strain evidence="5">Nisqually-1</strain>
    </source>
</reference>
<evidence type="ECO:0000256" key="3">
    <source>
        <dbReference type="ARBA" id="ARBA00023002"/>
    </source>
</evidence>
<name>A0A3N7G5X2_POPTR</name>
<dbReference type="Gramene" id="Potri.018G017500.8.v4.1">
    <property type="protein sequence ID" value="Potri.018G017500.8.v4.1"/>
    <property type="gene ID" value="Potri.018G017500.v4.1"/>
</dbReference>
<dbReference type="PRINTS" id="PR01011">
    <property type="entry name" value="GLUTPROXDASE"/>
</dbReference>
<dbReference type="GO" id="GO:0006979">
    <property type="term" value="P:response to oxidative stress"/>
    <property type="evidence" value="ECO:0007669"/>
    <property type="project" value="InterPro"/>
</dbReference>
<dbReference type="Gramene" id="Potri.018G017500.7.v4.1">
    <property type="protein sequence ID" value="Potri.018G017500.7.v4.1"/>
    <property type="gene ID" value="Potri.018G017500.v4.1"/>
</dbReference>
<evidence type="ECO:0000313" key="5">
    <source>
        <dbReference type="EMBL" id="RQP02524.1"/>
    </source>
</evidence>
<protein>
    <recommendedName>
        <fullName evidence="4">Glutathione peroxidase</fullName>
    </recommendedName>
</protein>
<sequence>MEVLALTHSGFASTNYSELTHLYEKYKTEGFEILAFPCNQFGGQEPGSNPEIKQFACARYKAEFPIFDKVGVNGPSTAPVYQFLKSSAGGFLGGLIKWNLEKFLVDKNSKKDIQKLIVECMFVISVKGRKTNQYM</sequence>
<dbReference type="CDD" id="cd00340">
    <property type="entry name" value="GSH_Peroxidase"/>
    <property type="match status" value="1"/>
</dbReference>
<gene>
    <name evidence="5" type="ORF">POPTR_018G017500</name>
</gene>
<organism evidence="5 6">
    <name type="scientific">Populus trichocarpa</name>
    <name type="common">Western balsam poplar</name>
    <name type="synonym">Populus balsamifera subsp. trichocarpa</name>
    <dbReference type="NCBI Taxonomy" id="3694"/>
    <lineage>
        <taxon>Eukaryota</taxon>
        <taxon>Viridiplantae</taxon>
        <taxon>Streptophyta</taxon>
        <taxon>Embryophyta</taxon>
        <taxon>Tracheophyta</taxon>
        <taxon>Spermatophyta</taxon>
        <taxon>Magnoliopsida</taxon>
        <taxon>eudicotyledons</taxon>
        <taxon>Gunneridae</taxon>
        <taxon>Pentapetalae</taxon>
        <taxon>rosids</taxon>
        <taxon>fabids</taxon>
        <taxon>Malpighiales</taxon>
        <taxon>Salicaceae</taxon>
        <taxon>Saliceae</taxon>
        <taxon>Populus</taxon>
    </lineage>
</organism>
<dbReference type="PROSITE" id="PS51355">
    <property type="entry name" value="GLUTATHIONE_PEROXID_3"/>
    <property type="match status" value="1"/>
</dbReference>
<dbReference type="InterPro" id="IPR036249">
    <property type="entry name" value="Thioredoxin-like_sf"/>
</dbReference>
<dbReference type="PANTHER" id="PTHR11592">
    <property type="entry name" value="GLUTATHIONE PEROXIDASE"/>
    <property type="match status" value="1"/>
</dbReference>
<dbReference type="Proteomes" id="UP000006729">
    <property type="component" value="Chromosome 18"/>
</dbReference>
<keyword evidence="2 4" id="KW-0575">Peroxidase</keyword>
<keyword evidence="6" id="KW-1185">Reference proteome</keyword>
<proteinExistence type="inferred from homology"/>
<evidence type="ECO:0000256" key="1">
    <source>
        <dbReference type="ARBA" id="ARBA00006926"/>
    </source>
</evidence>
<dbReference type="InterPro" id="IPR000889">
    <property type="entry name" value="Glutathione_peroxidase"/>
</dbReference>
<dbReference type="EMBL" id="CM009307">
    <property type="protein sequence ID" value="RQP02524.1"/>
    <property type="molecule type" value="Genomic_DNA"/>
</dbReference>
<dbReference type="SMR" id="A0A3N7G5X2"/>
<dbReference type="Pfam" id="PF00255">
    <property type="entry name" value="GSHPx"/>
    <property type="match status" value="1"/>
</dbReference>
<dbReference type="EMBL" id="CM009307">
    <property type="protein sequence ID" value="RQP02525.1"/>
    <property type="molecule type" value="Genomic_DNA"/>
</dbReference>
<evidence type="ECO:0000256" key="2">
    <source>
        <dbReference type="ARBA" id="ARBA00022559"/>
    </source>
</evidence>
<dbReference type="SUPFAM" id="SSF52833">
    <property type="entry name" value="Thioredoxin-like"/>
    <property type="match status" value="1"/>
</dbReference>
<dbReference type="AlphaFoldDB" id="A0A3N7G5X2"/>
<evidence type="ECO:0000313" key="6">
    <source>
        <dbReference type="Proteomes" id="UP000006729"/>
    </source>
</evidence>